<name>A0A8B8J9U4_PHODC</name>
<keyword evidence="3" id="KW-1185">Reference proteome</keyword>
<feature type="compositionally biased region" description="Basic and acidic residues" evidence="1">
    <location>
        <begin position="200"/>
        <end position="209"/>
    </location>
</feature>
<feature type="compositionally biased region" description="Basic and acidic residues" evidence="1">
    <location>
        <begin position="165"/>
        <end position="181"/>
    </location>
</feature>
<sequence>MRYHAILFTENYSLLKSLSSILLSLYSDLGIGRSSAGNSPTSKHFAGQSGGDQPLQMSASRFSSVPTDLKQHAHVPKFGNWESDENAPYTKYFDNARKGKAGGKLINPNDPQENPDAFSKDIPLVQAPPFRIGSDPEAPKPKDERRASREDDYRQLTDSPLYHDALPRKSTTDSPHHRYGDRPISGDPQKRAGRTSGGSDHIHNIEHSPLHPHYQVKAVNRGGASSPSWERKGSSEGSHGHTSNSAGRSRLKAGGRGDETPEKGSAVPKFGEWDENNPSSADGFTHIFNKVREEKQTGSAKVPVISNDIIYPNGHNQGGSHQSSSCSCFGWCGK</sequence>
<proteinExistence type="predicted"/>
<feature type="region of interest" description="Disordered" evidence="1">
    <location>
        <begin position="100"/>
        <end position="284"/>
    </location>
</feature>
<dbReference type="GO" id="GO:0005886">
    <property type="term" value="C:plasma membrane"/>
    <property type="evidence" value="ECO:0007669"/>
    <property type="project" value="TreeGrafter"/>
</dbReference>
<dbReference type="InterPro" id="IPR008700">
    <property type="entry name" value="TypeIII_avirulence_cleave"/>
</dbReference>
<dbReference type="Proteomes" id="UP000228380">
    <property type="component" value="Chromosome 9"/>
</dbReference>
<reference evidence="3" key="1">
    <citation type="journal article" date="2019" name="Nat. Commun.">
        <title>Genome-wide association mapping of date palm fruit traits.</title>
        <authorList>
            <person name="Hazzouri K.M."/>
            <person name="Gros-Balthazard M."/>
            <person name="Flowers J.M."/>
            <person name="Copetti D."/>
            <person name="Lemansour A."/>
            <person name="Lebrun M."/>
            <person name="Masmoudi K."/>
            <person name="Ferrand S."/>
            <person name="Dhar M.I."/>
            <person name="Fresquez Z.A."/>
            <person name="Rosas U."/>
            <person name="Zhang J."/>
            <person name="Talag J."/>
            <person name="Lee S."/>
            <person name="Kudrna D."/>
            <person name="Powell R.F."/>
            <person name="Leitch I.J."/>
            <person name="Krueger R.R."/>
            <person name="Wing R.A."/>
            <person name="Amiri K.M.A."/>
            <person name="Purugganan M.D."/>
        </authorList>
    </citation>
    <scope>NUCLEOTIDE SEQUENCE [LARGE SCALE GENOMIC DNA]</scope>
    <source>
        <strain evidence="3">cv. Khalas</strain>
    </source>
</reference>
<evidence type="ECO:0000313" key="3">
    <source>
        <dbReference type="Proteomes" id="UP000228380"/>
    </source>
</evidence>
<protein>
    <submittedName>
        <fullName evidence="4">RPM1-interacting protein 4 isoform X2</fullName>
    </submittedName>
</protein>
<reference evidence="4" key="2">
    <citation type="submission" date="2025-08" db="UniProtKB">
        <authorList>
            <consortium name="RefSeq"/>
        </authorList>
    </citation>
    <scope>IDENTIFICATION</scope>
    <source>
        <tissue evidence="4">Young leaves</tissue>
    </source>
</reference>
<organism evidence="3 4">
    <name type="scientific">Phoenix dactylifera</name>
    <name type="common">Date palm</name>
    <dbReference type="NCBI Taxonomy" id="42345"/>
    <lineage>
        <taxon>Eukaryota</taxon>
        <taxon>Viridiplantae</taxon>
        <taxon>Streptophyta</taxon>
        <taxon>Embryophyta</taxon>
        <taxon>Tracheophyta</taxon>
        <taxon>Spermatophyta</taxon>
        <taxon>Magnoliopsida</taxon>
        <taxon>Liliopsida</taxon>
        <taxon>Arecaceae</taxon>
        <taxon>Coryphoideae</taxon>
        <taxon>Phoeniceae</taxon>
        <taxon>Phoenix</taxon>
    </lineage>
</organism>
<accession>A0A8B8J9U4</accession>
<feature type="domain" description="RIN4 pathogenic type III effector avirulence factor Avr cleavage site" evidence="2">
    <location>
        <begin position="262"/>
        <end position="296"/>
    </location>
</feature>
<dbReference type="PANTHER" id="PTHR33159:SF6">
    <property type="entry name" value="RPM1-INTERACTING PROTEIN 4"/>
    <property type="match status" value="1"/>
</dbReference>
<feature type="domain" description="RIN4 pathogenic type III effector avirulence factor Avr cleavage site" evidence="2">
    <location>
        <begin position="71"/>
        <end position="100"/>
    </location>
</feature>
<evidence type="ECO:0000256" key="1">
    <source>
        <dbReference type="SAM" id="MobiDB-lite"/>
    </source>
</evidence>
<dbReference type="RefSeq" id="XP_026663926.1">
    <property type="nucleotide sequence ID" value="XM_026808125.2"/>
</dbReference>
<evidence type="ECO:0000313" key="4">
    <source>
        <dbReference type="RefSeq" id="XP_026663926.1"/>
    </source>
</evidence>
<gene>
    <name evidence="4" type="primary">LOC103716136</name>
</gene>
<feature type="compositionally biased region" description="Polar residues" evidence="1">
    <location>
        <begin position="55"/>
        <end position="66"/>
    </location>
</feature>
<dbReference type="Pfam" id="PF05627">
    <property type="entry name" value="AvrRpt-cleavage"/>
    <property type="match status" value="2"/>
</dbReference>
<evidence type="ECO:0000259" key="2">
    <source>
        <dbReference type="Pfam" id="PF05627"/>
    </source>
</evidence>
<feature type="region of interest" description="Disordered" evidence="1">
    <location>
        <begin position="36"/>
        <end position="68"/>
    </location>
</feature>
<feature type="compositionally biased region" description="Polar residues" evidence="1">
    <location>
        <begin position="235"/>
        <end position="247"/>
    </location>
</feature>
<dbReference type="AlphaFoldDB" id="A0A8B8J9U4"/>
<dbReference type="PANTHER" id="PTHR33159">
    <property type="entry name" value="RPM1-INTERACTING PROTEIN 4 (RIN4) FAMILY PROTEIN"/>
    <property type="match status" value="1"/>
</dbReference>
<dbReference type="InterPro" id="IPR040387">
    <property type="entry name" value="RIN4/NOI4"/>
</dbReference>
<dbReference type="GeneID" id="103716136"/>
<feature type="compositionally biased region" description="Basic and acidic residues" evidence="1">
    <location>
        <begin position="137"/>
        <end position="155"/>
    </location>
</feature>